<dbReference type="EMBL" id="MYFO01000059">
    <property type="protein sequence ID" value="TFE83057.1"/>
    <property type="molecule type" value="Genomic_DNA"/>
</dbReference>
<name>A0A4Y8PQU0_9BACL</name>
<evidence type="ECO:0000313" key="1">
    <source>
        <dbReference type="EMBL" id="TFE83057.1"/>
    </source>
</evidence>
<organism evidence="1 2">
    <name type="scientific">Paenibacillus athensensis</name>
    <dbReference type="NCBI Taxonomy" id="1967502"/>
    <lineage>
        <taxon>Bacteria</taxon>
        <taxon>Bacillati</taxon>
        <taxon>Bacillota</taxon>
        <taxon>Bacilli</taxon>
        <taxon>Bacillales</taxon>
        <taxon>Paenibacillaceae</taxon>
        <taxon>Paenibacillus</taxon>
    </lineage>
</organism>
<evidence type="ECO:0000313" key="2">
    <source>
        <dbReference type="Proteomes" id="UP000298246"/>
    </source>
</evidence>
<sequence>MSKGDEIVKLIAERLLTYLETPREERHQARVSHREQRETWQTRWFGQLPLAARMLLGQTRGKKGTPPNGG</sequence>
<dbReference type="RefSeq" id="WP_134757520.1">
    <property type="nucleotide sequence ID" value="NZ_MYFO02000004.1"/>
</dbReference>
<gene>
    <name evidence="1" type="ORF">B5M42_23930</name>
</gene>
<reference evidence="1 2" key="1">
    <citation type="submission" date="2017-03" db="EMBL/GenBank/DDBJ databases">
        <title>Isolation of Levoglucosan Utilizing Bacteria.</title>
        <authorList>
            <person name="Arya A.S."/>
        </authorList>
    </citation>
    <scope>NUCLEOTIDE SEQUENCE [LARGE SCALE GENOMIC DNA]</scope>
    <source>
        <strain evidence="1 2">MEC069</strain>
    </source>
</reference>
<evidence type="ECO:0008006" key="3">
    <source>
        <dbReference type="Google" id="ProtNLM"/>
    </source>
</evidence>
<dbReference type="InterPro" id="IPR025622">
    <property type="entry name" value="YqzE"/>
</dbReference>
<dbReference type="Pfam" id="PF14038">
    <property type="entry name" value="YqzE"/>
    <property type="match status" value="1"/>
</dbReference>
<accession>A0A4Y8PQU0</accession>
<dbReference type="OrthoDB" id="2691835at2"/>
<keyword evidence="2" id="KW-1185">Reference proteome</keyword>
<dbReference type="AlphaFoldDB" id="A0A4Y8PQU0"/>
<dbReference type="Proteomes" id="UP000298246">
    <property type="component" value="Unassembled WGS sequence"/>
</dbReference>
<proteinExistence type="predicted"/>
<comment type="caution">
    <text evidence="1">The sequence shown here is derived from an EMBL/GenBank/DDBJ whole genome shotgun (WGS) entry which is preliminary data.</text>
</comment>
<protein>
    <recommendedName>
        <fullName evidence="3">YqzE family protein</fullName>
    </recommendedName>
</protein>